<reference evidence="1 3" key="1">
    <citation type="submission" date="2020-08" db="EMBL/GenBank/DDBJ databases">
        <title>Genomic Encyclopedia of Type Strains, Phase IV (KMG-IV): sequencing the most valuable type-strain genomes for metagenomic binning, comparative biology and taxonomic classification.</title>
        <authorList>
            <person name="Goeker M."/>
        </authorList>
    </citation>
    <scope>NUCLEOTIDE SEQUENCE [LARGE SCALE GENOMIC DNA]</scope>
    <source>
        <strain evidence="1 3">DSM 10508</strain>
    </source>
</reference>
<dbReference type="InterPro" id="IPR009894">
    <property type="entry name" value="EppA_BapA"/>
</dbReference>
<organism evidence="1 3">
    <name type="scientific">Borreliella afzelii</name>
    <name type="common">Borrelia afzelii</name>
    <dbReference type="NCBI Taxonomy" id="29518"/>
    <lineage>
        <taxon>Bacteria</taxon>
        <taxon>Pseudomonadati</taxon>
        <taxon>Spirochaetota</taxon>
        <taxon>Spirochaetia</taxon>
        <taxon>Spirochaetales</taxon>
        <taxon>Borreliaceae</taxon>
        <taxon>Borreliella</taxon>
    </lineage>
</organism>
<protein>
    <submittedName>
        <fullName evidence="1">Uncharacterized protein</fullName>
    </submittedName>
</protein>
<sequence>MITLVIFIKLEVINYLIDCYLYQNFDYLIKLGLYKIDYADKYGEKARNRFEQSYSRNKVFTVKQILKQTLVDLPKD</sequence>
<comment type="caution">
    <text evidence="1">The sequence shown here is derived from an EMBL/GenBank/DDBJ whole genome shotgun (WGS) entry which is preliminary data.</text>
</comment>
<name>A0AB34Z2P0_BORAF</name>
<gene>
    <name evidence="1" type="ORF">HNP63_000977</name>
    <name evidence="2" type="ORF">HNP63_001000</name>
</gene>
<accession>A0AB34Z2P0</accession>
<evidence type="ECO:0000313" key="2">
    <source>
        <dbReference type="EMBL" id="MBB5141579.1"/>
    </source>
</evidence>
<proteinExistence type="predicted"/>
<evidence type="ECO:0000313" key="1">
    <source>
        <dbReference type="EMBL" id="MBB5141556.1"/>
    </source>
</evidence>
<dbReference type="EMBL" id="JACHGM010000005">
    <property type="protein sequence ID" value="MBB5141579.1"/>
    <property type="molecule type" value="Genomic_DNA"/>
</dbReference>
<evidence type="ECO:0000313" key="3">
    <source>
        <dbReference type="Proteomes" id="UP000529652"/>
    </source>
</evidence>
<dbReference type="EMBL" id="JACHGM010000005">
    <property type="protein sequence ID" value="MBB5141556.1"/>
    <property type="molecule type" value="Genomic_DNA"/>
</dbReference>
<dbReference type="AlphaFoldDB" id="A0AB34Z2P0"/>
<dbReference type="Proteomes" id="UP000529652">
    <property type="component" value="Unassembled WGS sequence"/>
</dbReference>
<dbReference type="Pfam" id="PF07268">
    <property type="entry name" value="EppA_BapA"/>
    <property type="match status" value="1"/>
</dbReference>
<dbReference type="NCBIfam" id="NF033732">
    <property type="entry name" value="borfam95"/>
    <property type="match status" value="1"/>
</dbReference>